<gene>
    <name evidence="4" type="ORF">Gferi_10685</name>
</gene>
<evidence type="ECO:0000259" key="3">
    <source>
        <dbReference type="PROSITE" id="PS51832"/>
    </source>
</evidence>
<dbReference type="PROSITE" id="PS51832">
    <property type="entry name" value="HD_GYP"/>
    <property type="match status" value="1"/>
</dbReference>
<dbReference type="AlphaFoldDB" id="A0A1D8GQJ7"/>
<evidence type="ECO:0000256" key="1">
    <source>
        <dbReference type="SAM" id="Phobius"/>
    </source>
</evidence>
<feature type="transmembrane region" description="Helical" evidence="1">
    <location>
        <begin position="180"/>
        <end position="199"/>
    </location>
</feature>
<feature type="transmembrane region" description="Helical" evidence="1">
    <location>
        <begin position="31"/>
        <end position="50"/>
    </location>
</feature>
<dbReference type="STRING" id="1424294.Gferi_10685"/>
<evidence type="ECO:0000313" key="5">
    <source>
        <dbReference type="Proteomes" id="UP000095743"/>
    </source>
</evidence>
<feature type="transmembrane region" description="Helical" evidence="1">
    <location>
        <begin position="6"/>
        <end position="24"/>
    </location>
</feature>
<dbReference type="Proteomes" id="UP000095743">
    <property type="component" value="Chromosome"/>
</dbReference>
<accession>A0A1D8GQJ7</accession>
<sequence length="423" mass="47320">MSLKLRIYTSLIISSGLFTVYLGIKHLSLLLIPEIIFFSILGAVAESLIIKLRKNIGISVNFAIGLAVVLIFRSPVASIIGFLSMLLWVDYIDGKLVHIFNSSIYKRLFNGSAYAISLAIAVFVYKFVDAKYGFLSLMGLNSIALIVSVCIYICINISIFSILMSFLFNMHFKQALKENSWLGVNILGLSPLGTVIAIAYQSYGWFSVVLFFGPLLIARYSFKLYMDMRHVYFETIKALSNAMEAKDEYTTGHSYRVADYAVGIAEQMGLKPDRVEQIRTAAILHDIGKIGISDSILNKCGQLESNEYLEIQKHPEIGAKILAGVDFLAEVADIIKHHHERYDGKGYPDKLEGPQISIESCILAVADAYDAMTSDRPYRRAMNQQTAVNIILEQAGKQFNPVVVKSFIDYFNMQPKERIAHVS</sequence>
<dbReference type="Gene3D" id="1.10.3210.10">
    <property type="entry name" value="Hypothetical protein af1432"/>
    <property type="match status" value="1"/>
</dbReference>
<name>A0A1D8GQJ7_9FIRM</name>
<dbReference type="InterPro" id="IPR006674">
    <property type="entry name" value="HD_domain"/>
</dbReference>
<feature type="transmembrane region" description="Helical" evidence="1">
    <location>
        <begin position="108"/>
        <end position="128"/>
    </location>
</feature>
<dbReference type="CDD" id="cd00077">
    <property type="entry name" value="HDc"/>
    <property type="match status" value="1"/>
</dbReference>
<dbReference type="NCBIfam" id="TIGR00277">
    <property type="entry name" value="HDIG"/>
    <property type="match status" value="1"/>
</dbReference>
<organism evidence="4 5">
    <name type="scientific">Geosporobacter ferrireducens</name>
    <dbReference type="NCBI Taxonomy" id="1424294"/>
    <lineage>
        <taxon>Bacteria</taxon>
        <taxon>Bacillati</taxon>
        <taxon>Bacillota</taxon>
        <taxon>Clostridia</taxon>
        <taxon>Peptostreptococcales</taxon>
        <taxon>Thermotaleaceae</taxon>
        <taxon>Geosporobacter</taxon>
    </lineage>
</organism>
<dbReference type="PANTHER" id="PTHR43155:SF2">
    <property type="entry name" value="CYCLIC DI-GMP PHOSPHODIESTERASE PA4108"/>
    <property type="match status" value="1"/>
</dbReference>
<dbReference type="SMART" id="SM00471">
    <property type="entry name" value="HDc"/>
    <property type="match status" value="1"/>
</dbReference>
<dbReference type="PROSITE" id="PS51831">
    <property type="entry name" value="HD"/>
    <property type="match status" value="1"/>
</dbReference>
<dbReference type="EMBL" id="CP017269">
    <property type="protein sequence ID" value="AOT73074.1"/>
    <property type="molecule type" value="Genomic_DNA"/>
</dbReference>
<keyword evidence="5" id="KW-1185">Reference proteome</keyword>
<evidence type="ECO:0000313" key="4">
    <source>
        <dbReference type="EMBL" id="AOT73074.1"/>
    </source>
</evidence>
<feature type="transmembrane region" description="Helical" evidence="1">
    <location>
        <begin position="140"/>
        <end position="168"/>
    </location>
</feature>
<keyword evidence="1" id="KW-0812">Transmembrane</keyword>
<feature type="domain" description="HD" evidence="2">
    <location>
        <begin position="250"/>
        <end position="372"/>
    </location>
</feature>
<feature type="domain" description="HD-GYP" evidence="3">
    <location>
        <begin position="228"/>
        <end position="423"/>
    </location>
</feature>
<protein>
    <submittedName>
        <fullName evidence="4">Uncharacterized protein</fullName>
    </submittedName>
</protein>
<keyword evidence="1" id="KW-0472">Membrane</keyword>
<dbReference type="InterPro" id="IPR006675">
    <property type="entry name" value="HDIG_dom"/>
</dbReference>
<dbReference type="Pfam" id="PF13487">
    <property type="entry name" value="HD_5"/>
    <property type="match status" value="1"/>
</dbReference>
<reference evidence="4 5" key="1">
    <citation type="submission" date="2016-09" db="EMBL/GenBank/DDBJ databases">
        <title>Genomic analysis reveals versatility of anaerobic energy metabolism of Geosporobacter ferrireducens IRF9 of phylum Firmicutes.</title>
        <authorList>
            <person name="Kim S.-J."/>
        </authorList>
    </citation>
    <scope>NUCLEOTIDE SEQUENCE [LARGE SCALE GENOMIC DNA]</scope>
    <source>
        <strain evidence="4 5">IRF9</strain>
    </source>
</reference>
<dbReference type="PANTHER" id="PTHR43155">
    <property type="entry name" value="CYCLIC DI-GMP PHOSPHODIESTERASE PA4108-RELATED"/>
    <property type="match status" value="1"/>
</dbReference>
<proteinExistence type="predicted"/>
<dbReference type="InterPro" id="IPR037522">
    <property type="entry name" value="HD_GYP_dom"/>
</dbReference>
<dbReference type="KEGG" id="gfe:Gferi_10685"/>
<evidence type="ECO:0000259" key="2">
    <source>
        <dbReference type="PROSITE" id="PS51831"/>
    </source>
</evidence>
<dbReference type="SUPFAM" id="SSF109604">
    <property type="entry name" value="HD-domain/PDEase-like"/>
    <property type="match status" value="1"/>
</dbReference>
<dbReference type="InterPro" id="IPR003607">
    <property type="entry name" value="HD/PDEase_dom"/>
</dbReference>
<feature type="transmembrane region" description="Helical" evidence="1">
    <location>
        <begin position="62"/>
        <end position="88"/>
    </location>
</feature>
<keyword evidence="1" id="KW-1133">Transmembrane helix</keyword>
<feature type="transmembrane region" description="Helical" evidence="1">
    <location>
        <begin position="205"/>
        <end position="222"/>
    </location>
</feature>